<proteinExistence type="predicted"/>
<feature type="chain" id="PRO_5011709476" evidence="1">
    <location>
        <begin position="27"/>
        <end position="157"/>
    </location>
</feature>
<evidence type="ECO:0000313" key="2">
    <source>
        <dbReference type="EMBL" id="SES28036.1"/>
    </source>
</evidence>
<accession>A0A1H9W285</accession>
<evidence type="ECO:0000313" key="3">
    <source>
        <dbReference type="Proteomes" id="UP000198505"/>
    </source>
</evidence>
<protein>
    <submittedName>
        <fullName evidence="2">Uncharacterized protein</fullName>
    </submittedName>
</protein>
<keyword evidence="3" id="KW-1185">Reference proteome</keyword>
<keyword evidence="1" id="KW-0732">Signal</keyword>
<dbReference type="Proteomes" id="UP000198505">
    <property type="component" value="Unassembled WGS sequence"/>
</dbReference>
<evidence type="ECO:0000256" key="1">
    <source>
        <dbReference type="SAM" id="SignalP"/>
    </source>
</evidence>
<dbReference type="RefSeq" id="WP_092829415.1">
    <property type="nucleotide sequence ID" value="NZ_FOGS01000012.1"/>
</dbReference>
<dbReference type="STRING" id="416874.SAMN04487958_11212"/>
<dbReference type="EMBL" id="FOGS01000012">
    <property type="protein sequence ID" value="SES28036.1"/>
    <property type="molecule type" value="Genomic_DNA"/>
</dbReference>
<feature type="signal peptide" evidence="1">
    <location>
        <begin position="1"/>
        <end position="26"/>
    </location>
</feature>
<sequence>MVKRILHITAIAGGLALGLMAGALHADSDTVAVQQNLASELGLEYEGEYSYRDWRLEVLEQFQFSIPEIGDCGTWDEPKDCEQNAGYGGLELLYCSHGKDITDNCDMKGEGPFFETVYLTEQDVTLLTKFQNKDDDGHTRVKLLKLAEGRQPDIHES</sequence>
<reference evidence="3" key="1">
    <citation type="submission" date="2016-10" db="EMBL/GenBank/DDBJ databases">
        <authorList>
            <person name="Varghese N."/>
            <person name="Submissions S."/>
        </authorList>
    </citation>
    <scope>NUCLEOTIDE SEQUENCE [LARGE SCALE GENOMIC DNA]</scope>
    <source>
        <strain evidence="3">CGMCC 1.6495</strain>
    </source>
</reference>
<organism evidence="2 3">
    <name type="scientific">Vreelandella subterranea</name>
    <dbReference type="NCBI Taxonomy" id="416874"/>
    <lineage>
        <taxon>Bacteria</taxon>
        <taxon>Pseudomonadati</taxon>
        <taxon>Pseudomonadota</taxon>
        <taxon>Gammaproteobacteria</taxon>
        <taxon>Oceanospirillales</taxon>
        <taxon>Halomonadaceae</taxon>
        <taxon>Vreelandella</taxon>
    </lineage>
</organism>
<name>A0A1H9W285_9GAMM</name>
<dbReference type="AlphaFoldDB" id="A0A1H9W285"/>
<gene>
    <name evidence="2" type="ORF">SAMN04487958_11212</name>
</gene>